<comment type="caution">
    <text evidence="2">The sequence shown here is derived from an EMBL/GenBank/DDBJ whole genome shotgun (WGS) entry which is preliminary data.</text>
</comment>
<dbReference type="EMBL" id="JAROAV010000044">
    <property type="protein sequence ID" value="MDF8265934.1"/>
    <property type="molecule type" value="Genomic_DNA"/>
</dbReference>
<protein>
    <submittedName>
        <fullName evidence="2">Uncharacterized protein</fullName>
    </submittedName>
</protein>
<feature type="compositionally biased region" description="Basic residues" evidence="1">
    <location>
        <begin position="56"/>
        <end position="66"/>
    </location>
</feature>
<accession>A0ABT6CAN5</accession>
<evidence type="ECO:0000313" key="2">
    <source>
        <dbReference type="EMBL" id="MDF8265934.1"/>
    </source>
</evidence>
<keyword evidence="3" id="KW-1185">Reference proteome</keyword>
<sequence>MAALFVIALVAGIVAAIEHTQRRVRAAGPPPQPGTRDGDRVRADLAALEATPARPVQHRPTGRVHLRPAGFR</sequence>
<gene>
    <name evidence="2" type="ORF">P4R38_16930</name>
</gene>
<proteinExistence type="predicted"/>
<organism evidence="2 3">
    <name type="scientific">Luteipulveratus flavus</name>
    <dbReference type="NCBI Taxonomy" id="3031728"/>
    <lineage>
        <taxon>Bacteria</taxon>
        <taxon>Bacillati</taxon>
        <taxon>Actinomycetota</taxon>
        <taxon>Actinomycetes</taxon>
        <taxon>Micrococcales</taxon>
        <taxon>Dermacoccaceae</taxon>
        <taxon>Luteipulveratus</taxon>
    </lineage>
</organism>
<feature type="region of interest" description="Disordered" evidence="1">
    <location>
        <begin position="52"/>
        <end position="72"/>
    </location>
</feature>
<evidence type="ECO:0000256" key="1">
    <source>
        <dbReference type="SAM" id="MobiDB-lite"/>
    </source>
</evidence>
<reference evidence="2 3" key="1">
    <citation type="submission" date="2023-03" db="EMBL/GenBank/DDBJ databases">
        <title>YIM 133296 draft genome.</title>
        <authorList>
            <person name="Xiong L."/>
        </authorList>
    </citation>
    <scope>NUCLEOTIDE SEQUENCE [LARGE SCALE GENOMIC DNA]</scope>
    <source>
        <strain evidence="2 3">YIM 133296</strain>
    </source>
</reference>
<dbReference type="RefSeq" id="WP_277193196.1">
    <property type="nucleotide sequence ID" value="NZ_JAROAV010000044.1"/>
</dbReference>
<name>A0ABT6CAN5_9MICO</name>
<evidence type="ECO:0000313" key="3">
    <source>
        <dbReference type="Proteomes" id="UP001528912"/>
    </source>
</evidence>
<dbReference type="Proteomes" id="UP001528912">
    <property type="component" value="Unassembled WGS sequence"/>
</dbReference>